<dbReference type="PROSITE" id="PS50088">
    <property type="entry name" value="ANK_REPEAT"/>
    <property type="match status" value="1"/>
</dbReference>
<dbReference type="InterPro" id="IPR002110">
    <property type="entry name" value="Ankyrin_rpt"/>
</dbReference>
<dbReference type="SUPFAM" id="SSF48403">
    <property type="entry name" value="Ankyrin repeat"/>
    <property type="match status" value="1"/>
</dbReference>
<dbReference type="Gene3D" id="1.25.40.20">
    <property type="entry name" value="Ankyrin repeat-containing domain"/>
    <property type="match status" value="1"/>
</dbReference>
<dbReference type="GO" id="GO:0005634">
    <property type="term" value="C:nucleus"/>
    <property type="evidence" value="ECO:0007669"/>
    <property type="project" value="TreeGrafter"/>
</dbReference>
<gene>
    <name evidence="4" type="ORF">N7509_007350</name>
</gene>
<feature type="repeat" description="ANK" evidence="3">
    <location>
        <begin position="293"/>
        <end position="325"/>
    </location>
</feature>
<accession>A0A9W9VZ72</accession>
<dbReference type="EMBL" id="JAPZBU010000008">
    <property type="protein sequence ID" value="KAJ5391860.1"/>
    <property type="molecule type" value="Genomic_DNA"/>
</dbReference>
<reference evidence="4" key="1">
    <citation type="submission" date="2022-12" db="EMBL/GenBank/DDBJ databases">
        <authorList>
            <person name="Petersen C."/>
        </authorList>
    </citation>
    <scope>NUCLEOTIDE SEQUENCE</scope>
    <source>
        <strain evidence="4">IBT 29677</strain>
    </source>
</reference>
<evidence type="ECO:0000313" key="5">
    <source>
        <dbReference type="Proteomes" id="UP001147747"/>
    </source>
</evidence>
<dbReference type="PANTHER" id="PTHR24189:SF50">
    <property type="entry name" value="ANKYRIN REPEAT AND SOCS BOX PROTEIN 2"/>
    <property type="match status" value="1"/>
</dbReference>
<evidence type="ECO:0000256" key="2">
    <source>
        <dbReference type="ARBA" id="ARBA00023043"/>
    </source>
</evidence>
<protein>
    <submittedName>
        <fullName evidence="4">Uncharacterized protein</fullName>
    </submittedName>
</protein>
<dbReference type="SMART" id="SM00248">
    <property type="entry name" value="ANK"/>
    <property type="match status" value="4"/>
</dbReference>
<evidence type="ECO:0000256" key="3">
    <source>
        <dbReference type="PROSITE-ProRule" id="PRU00023"/>
    </source>
</evidence>
<dbReference type="Proteomes" id="UP001147747">
    <property type="component" value="Unassembled WGS sequence"/>
</dbReference>
<dbReference type="RefSeq" id="XP_056487538.1">
    <property type="nucleotide sequence ID" value="XM_056631987.1"/>
</dbReference>
<dbReference type="Pfam" id="PF00023">
    <property type="entry name" value="Ank"/>
    <property type="match status" value="1"/>
</dbReference>
<evidence type="ECO:0000313" key="4">
    <source>
        <dbReference type="EMBL" id="KAJ5391860.1"/>
    </source>
</evidence>
<organism evidence="4 5">
    <name type="scientific">Penicillium cosmopolitanum</name>
    <dbReference type="NCBI Taxonomy" id="1131564"/>
    <lineage>
        <taxon>Eukaryota</taxon>
        <taxon>Fungi</taxon>
        <taxon>Dikarya</taxon>
        <taxon>Ascomycota</taxon>
        <taxon>Pezizomycotina</taxon>
        <taxon>Eurotiomycetes</taxon>
        <taxon>Eurotiomycetidae</taxon>
        <taxon>Eurotiales</taxon>
        <taxon>Aspergillaceae</taxon>
        <taxon>Penicillium</taxon>
    </lineage>
</organism>
<keyword evidence="5" id="KW-1185">Reference proteome</keyword>
<comment type="caution">
    <text evidence="4">The sequence shown here is derived from an EMBL/GenBank/DDBJ whole genome shotgun (WGS) entry which is preliminary data.</text>
</comment>
<dbReference type="OrthoDB" id="194358at2759"/>
<keyword evidence="1" id="KW-0677">Repeat</keyword>
<dbReference type="InterPro" id="IPR036770">
    <property type="entry name" value="Ankyrin_rpt-contain_sf"/>
</dbReference>
<sequence>MLMAQNRALQAMAARQQALADPASTPQQARENINNDQEMHNNNTSRSIEFHGEHATLTPGPKPNGLMTFHAICQTRSPQEVERILSTTQPTPQILNFGLEAALTGSNIAVAQYLLSNHAPITPSTAEKILQTTNPNPTLTDRQIALFELLTQHGWTPNSPGSTGAPLLPQVAATNNTALLRWFLTHGANPNFGIRRLGTSNGATDQLSYESCAALESASAKGDIEAVQMLFDAGAEIRYGYPLHYAAGALPVPVPAGGGSGSELFDPDRRIPIMQLLLERGADVNQKGETELVAHHPIMYAVMAGAVQRVRWLLERGADPEARGSWGSAVETAFVMGSEEMKAVMEVGIRARRFGGEASFAGEVLAIRPKPSG</sequence>
<name>A0A9W9VZ72_9EURO</name>
<dbReference type="GeneID" id="81370967"/>
<evidence type="ECO:0000256" key="1">
    <source>
        <dbReference type="ARBA" id="ARBA00022737"/>
    </source>
</evidence>
<keyword evidence="2 3" id="KW-0040">ANK repeat</keyword>
<proteinExistence type="predicted"/>
<dbReference type="GO" id="GO:0005737">
    <property type="term" value="C:cytoplasm"/>
    <property type="evidence" value="ECO:0007669"/>
    <property type="project" value="TreeGrafter"/>
</dbReference>
<dbReference type="PANTHER" id="PTHR24189">
    <property type="entry name" value="MYOTROPHIN"/>
    <property type="match status" value="1"/>
</dbReference>
<reference evidence="4" key="2">
    <citation type="journal article" date="2023" name="IMA Fungus">
        <title>Comparative genomic study of the Penicillium genus elucidates a diverse pangenome and 15 lateral gene transfer events.</title>
        <authorList>
            <person name="Petersen C."/>
            <person name="Sorensen T."/>
            <person name="Nielsen M.R."/>
            <person name="Sondergaard T.E."/>
            <person name="Sorensen J.L."/>
            <person name="Fitzpatrick D.A."/>
            <person name="Frisvad J.C."/>
            <person name="Nielsen K.L."/>
        </authorList>
    </citation>
    <scope>NUCLEOTIDE SEQUENCE</scope>
    <source>
        <strain evidence="4">IBT 29677</strain>
    </source>
</reference>
<dbReference type="InterPro" id="IPR050745">
    <property type="entry name" value="Multifunctional_regulatory"/>
</dbReference>
<dbReference type="AlphaFoldDB" id="A0A9W9VZ72"/>